<dbReference type="AlphaFoldDB" id="A0A6V6Z5W6"/>
<gene>
    <name evidence="3" type="ORF">FLAT13_03674</name>
</gene>
<keyword evidence="1" id="KW-0732">Signal</keyword>
<dbReference type="Proteomes" id="UP000530060">
    <property type="component" value="Unassembled WGS sequence"/>
</dbReference>
<proteinExistence type="predicted"/>
<accession>A0A6V6Z5W6</accession>
<dbReference type="Pfam" id="PF18962">
    <property type="entry name" value="Por_Secre_tail"/>
    <property type="match status" value="1"/>
</dbReference>
<feature type="domain" description="Secretion system C-terminal sorting" evidence="2">
    <location>
        <begin position="50"/>
        <end position="124"/>
    </location>
</feature>
<name>A0A6V6Z5W6_9FLAO</name>
<dbReference type="SUPFAM" id="SSF50370">
    <property type="entry name" value="Ricin B-like lectins"/>
    <property type="match status" value="1"/>
</dbReference>
<reference evidence="3 4" key="1">
    <citation type="submission" date="2020-06" db="EMBL/GenBank/DDBJ databases">
        <authorList>
            <person name="Criscuolo A."/>
        </authorList>
    </citation>
    <scope>NUCLEOTIDE SEQUENCE [LARGE SCALE GENOMIC DNA]</scope>
    <source>
        <strain evidence="4">CIP 111411</strain>
    </source>
</reference>
<sequence>MDGTVNLQLWDYYGTSCQLFKFNKIGNISKSADEKNITIDNIQIDTNVQVYPNPSKGGEFNIYFASQSDENYSLTIYSIDGKPLYETKNLKSNTNQFIRTKLARGIYLAMISQNATKITKKIVIE</sequence>
<dbReference type="EMBL" id="CAIJDP010000082">
    <property type="protein sequence ID" value="CAD0007173.1"/>
    <property type="molecule type" value="Genomic_DNA"/>
</dbReference>
<evidence type="ECO:0000256" key="1">
    <source>
        <dbReference type="ARBA" id="ARBA00022729"/>
    </source>
</evidence>
<evidence type="ECO:0000313" key="4">
    <source>
        <dbReference type="Proteomes" id="UP000530060"/>
    </source>
</evidence>
<dbReference type="InterPro" id="IPR026444">
    <property type="entry name" value="Secre_tail"/>
</dbReference>
<evidence type="ECO:0000313" key="3">
    <source>
        <dbReference type="EMBL" id="CAD0007173.1"/>
    </source>
</evidence>
<comment type="caution">
    <text evidence="3">The sequence shown here is derived from an EMBL/GenBank/DDBJ whole genome shotgun (WGS) entry which is preliminary data.</text>
</comment>
<evidence type="ECO:0000259" key="2">
    <source>
        <dbReference type="Pfam" id="PF18962"/>
    </source>
</evidence>
<organism evidence="3 4">
    <name type="scientific">Flavobacterium salmonis</name>
    <dbReference type="NCBI Taxonomy" id="2654844"/>
    <lineage>
        <taxon>Bacteria</taxon>
        <taxon>Pseudomonadati</taxon>
        <taxon>Bacteroidota</taxon>
        <taxon>Flavobacteriia</taxon>
        <taxon>Flavobacteriales</taxon>
        <taxon>Flavobacteriaceae</taxon>
        <taxon>Flavobacterium</taxon>
    </lineage>
</organism>
<dbReference type="InterPro" id="IPR035992">
    <property type="entry name" value="Ricin_B-like_lectins"/>
</dbReference>
<protein>
    <recommendedName>
        <fullName evidence="2">Secretion system C-terminal sorting domain-containing protein</fullName>
    </recommendedName>
</protein>
<keyword evidence="4" id="KW-1185">Reference proteome</keyword>
<dbReference type="NCBIfam" id="TIGR04183">
    <property type="entry name" value="Por_Secre_tail"/>
    <property type="match status" value="1"/>
</dbReference>